<gene>
    <name evidence="2" type="ORF">ENT73_07655</name>
</gene>
<reference evidence="2" key="1">
    <citation type="journal article" date="2020" name="mSystems">
        <title>Genome- and Community-Level Interaction Insights into Carbon Utilization and Element Cycling Functions of Hydrothermarchaeota in Hydrothermal Sediment.</title>
        <authorList>
            <person name="Zhou Z."/>
            <person name="Liu Y."/>
            <person name="Xu W."/>
            <person name="Pan J."/>
            <person name="Luo Z.H."/>
            <person name="Li M."/>
        </authorList>
    </citation>
    <scope>NUCLEOTIDE SEQUENCE [LARGE SCALE GENOMIC DNA]</scope>
    <source>
        <strain evidence="2">SpSt-605</strain>
    </source>
</reference>
<feature type="domain" description="YcaO" evidence="1">
    <location>
        <begin position="78"/>
        <end position="220"/>
    </location>
</feature>
<organism evidence="2">
    <name type="scientific">Caldimicrobium thiodismutans</name>
    <dbReference type="NCBI Taxonomy" id="1653476"/>
    <lineage>
        <taxon>Bacteria</taxon>
        <taxon>Pseudomonadati</taxon>
        <taxon>Thermodesulfobacteriota</taxon>
        <taxon>Thermodesulfobacteria</taxon>
        <taxon>Thermodesulfobacteriales</taxon>
        <taxon>Thermodesulfobacteriaceae</taxon>
        <taxon>Caldimicrobium</taxon>
    </lineage>
</organism>
<dbReference type="AlphaFoldDB" id="A0A832GQ51"/>
<sequence length="220" mass="25263">MRENYLKKFFSSSKKVSADKALPPEETIRIVEERLTNHGLRIYKGLKRIDKGRLGIPVYLSLYDVEGTKITGNFKQMGKGQTELLSKASALVELVERFSLFSFYHKVPQKAILTTFEELGDRAIPWEVFLQSVEDEEEPKVKEVALKIIPRIPQYFVPALEARTKEIKYLPFHWFLVLYEYNGSAGGNTYPEAAVQAICELIERHTQTPSLFAMVSLCQR</sequence>
<proteinExistence type="predicted"/>
<evidence type="ECO:0000259" key="1">
    <source>
        <dbReference type="PROSITE" id="PS51664"/>
    </source>
</evidence>
<accession>A0A832GQ51</accession>
<evidence type="ECO:0000313" key="2">
    <source>
        <dbReference type="EMBL" id="HGV55932.1"/>
    </source>
</evidence>
<dbReference type="PANTHER" id="PTHR37809:SF1">
    <property type="entry name" value="RIBOSOMAL PROTEIN S12 METHYLTHIOTRANSFERASE ACCESSORY FACTOR YCAO"/>
    <property type="match status" value="1"/>
</dbReference>
<dbReference type="InterPro" id="IPR003776">
    <property type="entry name" value="YcaO-like_dom"/>
</dbReference>
<dbReference type="EMBL" id="DSZU01000140">
    <property type="protein sequence ID" value="HGV55932.1"/>
    <property type="molecule type" value="Genomic_DNA"/>
</dbReference>
<dbReference type="Gene3D" id="3.30.1330.230">
    <property type="match status" value="1"/>
</dbReference>
<dbReference type="PROSITE" id="PS51664">
    <property type="entry name" value="YCAO"/>
    <property type="match status" value="1"/>
</dbReference>
<comment type="caution">
    <text evidence="2">The sequence shown here is derived from an EMBL/GenBank/DDBJ whole genome shotgun (WGS) entry which is preliminary data.</text>
</comment>
<protein>
    <recommendedName>
        <fullName evidence="1">YcaO domain-containing protein</fullName>
    </recommendedName>
</protein>
<dbReference type="PANTHER" id="PTHR37809">
    <property type="entry name" value="RIBOSOMAL PROTEIN S12 METHYLTHIOTRANSFERASE ACCESSORY FACTOR YCAO"/>
    <property type="match status" value="1"/>
</dbReference>
<dbReference type="Pfam" id="PF02624">
    <property type="entry name" value="YcaO"/>
    <property type="match status" value="1"/>
</dbReference>
<name>A0A832GQ51_9BACT</name>